<dbReference type="Proteomes" id="UP001367508">
    <property type="component" value="Unassembled WGS sequence"/>
</dbReference>
<evidence type="ECO:0000313" key="2">
    <source>
        <dbReference type="Proteomes" id="UP001367508"/>
    </source>
</evidence>
<proteinExistence type="predicted"/>
<protein>
    <submittedName>
        <fullName evidence="1">Uncharacterized protein</fullName>
    </submittedName>
</protein>
<dbReference type="EMBL" id="JAYMYQ010000001">
    <property type="protein sequence ID" value="KAK7361700.1"/>
    <property type="molecule type" value="Genomic_DNA"/>
</dbReference>
<name>A0AAN9R484_CANGL</name>
<organism evidence="1 2">
    <name type="scientific">Canavalia gladiata</name>
    <name type="common">Sword bean</name>
    <name type="synonym">Dolichos gladiatus</name>
    <dbReference type="NCBI Taxonomy" id="3824"/>
    <lineage>
        <taxon>Eukaryota</taxon>
        <taxon>Viridiplantae</taxon>
        <taxon>Streptophyta</taxon>
        <taxon>Embryophyta</taxon>
        <taxon>Tracheophyta</taxon>
        <taxon>Spermatophyta</taxon>
        <taxon>Magnoliopsida</taxon>
        <taxon>eudicotyledons</taxon>
        <taxon>Gunneridae</taxon>
        <taxon>Pentapetalae</taxon>
        <taxon>rosids</taxon>
        <taxon>fabids</taxon>
        <taxon>Fabales</taxon>
        <taxon>Fabaceae</taxon>
        <taxon>Papilionoideae</taxon>
        <taxon>50 kb inversion clade</taxon>
        <taxon>NPAAA clade</taxon>
        <taxon>indigoferoid/millettioid clade</taxon>
        <taxon>Phaseoleae</taxon>
        <taxon>Canavalia</taxon>
    </lineage>
</organism>
<reference evidence="1 2" key="1">
    <citation type="submission" date="2024-01" db="EMBL/GenBank/DDBJ databases">
        <title>The genomes of 5 underutilized Papilionoideae crops provide insights into root nodulation and disease resistanc.</title>
        <authorList>
            <person name="Jiang F."/>
        </authorList>
    </citation>
    <scope>NUCLEOTIDE SEQUENCE [LARGE SCALE GENOMIC DNA]</scope>
    <source>
        <strain evidence="1">LVBAO_FW01</strain>
        <tissue evidence="1">Leaves</tissue>
    </source>
</reference>
<accession>A0AAN9R484</accession>
<comment type="caution">
    <text evidence="1">The sequence shown here is derived from an EMBL/GenBank/DDBJ whole genome shotgun (WGS) entry which is preliminary data.</text>
</comment>
<keyword evidence="2" id="KW-1185">Reference proteome</keyword>
<sequence length="92" mass="10008">MDLLPLLAGLPFFSSRFFSSSFSCSFFPFFFPVRVKGEKIDEVRCSCTASPWAPGTTSVACDDVLVGGSTPKSKQLHVKRRNQIAGDGNSDI</sequence>
<gene>
    <name evidence="1" type="ORF">VNO77_03775</name>
</gene>
<evidence type="ECO:0000313" key="1">
    <source>
        <dbReference type="EMBL" id="KAK7361700.1"/>
    </source>
</evidence>
<dbReference type="AlphaFoldDB" id="A0AAN9R484"/>